<dbReference type="EC" id="5.3.1.6" evidence="2"/>
<feature type="binding site" evidence="2">
    <location>
        <position position="126"/>
    </location>
    <ligand>
        <name>substrate</name>
    </ligand>
</feature>
<dbReference type="PANTHER" id="PTHR11934:SF0">
    <property type="entry name" value="RIBOSE-5-PHOSPHATE ISOMERASE"/>
    <property type="match status" value="1"/>
</dbReference>
<dbReference type="InterPro" id="IPR004788">
    <property type="entry name" value="Ribose5P_isomerase_type_A"/>
</dbReference>
<dbReference type="InterPro" id="IPR037171">
    <property type="entry name" value="NagB/RpiA_transferase-like"/>
</dbReference>
<comment type="function">
    <text evidence="2">Catalyzes the reversible conversion of ribose-5-phosphate to ribulose 5-phosphate.</text>
</comment>
<gene>
    <name evidence="2 3" type="primary">rpiA</name>
    <name evidence="3" type="ORF">GCM10023337_08850</name>
</gene>
<evidence type="ECO:0000313" key="4">
    <source>
        <dbReference type="Proteomes" id="UP001500227"/>
    </source>
</evidence>
<keyword evidence="1 2" id="KW-0413">Isomerase</keyword>
<comment type="catalytic activity">
    <reaction evidence="2">
        <text>aldehydo-D-ribose 5-phosphate = D-ribulose 5-phosphate</text>
        <dbReference type="Rhea" id="RHEA:14657"/>
        <dbReference type="ChEBI" id="CHEBI:58121"/>
        <dbReference type="ChEBI" id="CHEBI:58273"/>
        <dbReference type="EC" id="5.3.1.6"/>
    </reaction>
</comment>
<reference evidence="4" key="1">
    <citation type="journal article" date="2019" name="Int. J. Syst. Evol. Microbiol.">
        <title>The Global Catalogue of Microorganisms (GCM) 10K type strain sequencing project: providing services to taxonomists for standard genome sequencing and annotation.</title>
        <authorList>
            <consortium name="The Broad Institute Genomics Platform"/>
            <consortium name="The Broad Institute Genome Sequencing Center for Infectious Disease"/>
            <person name="Wu L."/>
            <person name="Ma J."/>
        </authorList>
    </citation>
    <scope>NUCLEOTIDE SEQUENCE [LARGE SCALE GENOMIC DNA]</scope>
    <source>
        <strain evidence="4">JCM 18423</strain>
    </source>
</reference>
<comment type="similarity">
    <text evidence="2">Belongs to the ribose 5-phosphate isomerase family.</text>
</comment>
<accession>A0ABP9LY56</accession>
<evidence type="ECO:0000256" key="1">
    <source>
        <dbReference type="ARBA" id="ARBA00023235"/>
    </source>
</evidence>
<evidence type="ECO:0000256" key="2">
    <source>
        <dbReference type="HAMAP-Rule" id="MF_00170"/>
    </source>
</evidence>
<feature type="binding site" evidence="2">
    <location>
        <begin position="99"/>
        <end position="102"/>
    </location>
    <ligand>
        <name>substrate</name>
    </ligand>
</feature>
<dbReference type="Gene3D" id="3.40.50.1360">
    <property type="match status" value="1"/>
</dbReference>
<evidence type="ECO:0000313" key="3">
    <source>
        <dbReference type="EMBL" id="GAA5087906.1"/>
    </source>
</evidence>
<dbReference type="Pfam" id="PF06026">
    <property type="entry name" value="Rib_5-P_isom_A"/>
    <property type="match status" value="1"/>
</dbReference>
<dbReference type="GO" id="GO:0016853">
    <property type="term" value="F:isomerase activity"/>
    <property type="evidence" value="ECO:0007669"/>
    <property type="project" value="UniProtKB-KW"/>
</dbReference>
<dbReference type="HAMAP" id="MF_00170">
    <property type="entry name" value="Rib_5P_isom_A"/>
    <property type="match status" value="1"/>
</dbReference>
<dbReference type="SUPFAM" id="SSF75445">
    <property type="entry name" value="D-ribose-5-phosphate isomerase (RpiA), lid domain"/>
    <property type="match status" value="1"/>
</dbReference>
<feature type="binding site" evidence="2">
    <location>
        <begin position="33"/>
        <end position="36"/>
    </location>
    <ligand>
        <name>substrate</name>
    </ligand>
</feature>
<dbReference type="EMBL" id="BAABKD010000008">
    <property type="protein sequence ID" value="GAA5087906.1"/>
    <property type="molecule type" value="Genomic_DNA"/>
</dbReference>
<dbReference type="NCBIfam" id="TIGR00021">
    <property type="entry name" value="rpiA"/>
    <property type="match status" value="1"/>
</dbReference>
<dbReference type="Gene3D" id="3.30.70.260">
    <property type="match status" value="1"/>
</dbReference>
<comment type="caution">
    <text evidence="3">The sequence shown here is derived from an EMBL/GenBank/DDBJ whole genome shotgun (WGS) entry which is preliminary data.</text>
</comment>
<dbReference type="InterPro" id="IPR020672">
    <property type="entry name" value="Ribose5P_isomerase_typA_subgr"/>
</dbReference>
<keyword evidence="4" id="KW-1185">Reference proteome</keyword>
<dbReference type="CDD" id="cd01398">
    <property type="entry name" value="RPI_A"/>
    <property type="match status" value="1"/>
</dbReference>
<comment type="subunit">
    <text evidence="2">Homodimer.</text>
</comment>
<dbReference type="SUPFAM" id="SSF100950">
    <property type="entry name" value="NagB/RpiA/CoA transferase-like"/>
    <property type="match status" value="1"/>
</dbReference>
<dbReference type="NCBIfam" id="NF001924">
    <property type="entry name" value="PRK00702.1"/>
    <property type="match status" value="1"/>
</dbReference>
<proteinExistence type="inferred from homology"/>
<dbReference type="Proteomes" id="UP001500227">
    <property type="component" value="Unassembled WGS sequence"/>
</dbReference>
<organism evidence="3 4">
    <name type="scientific">Paenalcaligenes hermetiae</name>
    <dbReference type="NCBI Taxonomy" id="1157987"/>
    <lineage>
        <taxon>Bacteria</taxon>
        <taxon>Pseudomonadati</taxon>
        <taxon>Pseudomonadota</taxon>
        <taxon>Betaproteobacteria</taxon>
        <taxon>Burkholderiales</taxon>
        <taxon>Alcaligenaceae</taxon>
        <taxon>Paenalcaligenes</taxon>
    </lineage>
</organism>
<comment type="pathway">
    <text evidence="2">Carbohydrate degradation; pentose phosphate pathway; D-ribose 5-phosphate from D-ribulose 5-phosphate (non-oxidative stage): step 1/1.</text>
</comment>
<feature type="active site" description="Proton acceptor" evidence="2">
    <location>
        <position position="108"/>
    </location>
</feature>
<name>A0ABP9LY56_9BURK</name>
<dbReference type="PANTHER" id="PTHR11934">
    <property type="entry name" value="RIBOSE-5-PHOSPHATE ISOMERASE"/>
    <property type="match status" value="1"/>
</dbReference>
<sequence>MYTQDQLKQQVAAAAIDFILPKLQADTILGIGTGSTVDLLIDALAEHKDKFKAAASSSERSTQRLQQHGITVLDLNQVASMDWYIDGADEIDAQLNMTKGGGGALTREKIVASVAQHFLCIVDESKVVAQLGAFPLPIEVIPMARQVVTRRLEQLGGQVKWRSGFVTDNGNDIIDVHGLTITDPAQLEAQINDIPGVVCCGLFALSGASVALVAGQQGVTTMS</sequence>
<protein>
    <recommendedName>
        <fullName evidence="2">Ribose-5-phosphate isomerase A</fullName>
        <ecNumber evidence="2">5.3.1.6</ecNumber>
    </recommendedName>
    <alternativeName>
        <fullName evidence="2">Phosphoriboisomerase A</fullName>
        <shortName evidence="2">PRI</shortName>
    </alternativeName>
</protein>
<dbReference type="RefSeq" id="WP_345369930.1">
    <property type="nucleotide sequence ID" value="NZ_BAABKD010000008.1"/>
</dbReference>
<feature type="binding site" evidence="2">
    <location>
        <begin position="86"/>
        <end position="89"/>
    </location>
    <ligand>
        <name>substrate</name>
    </ligand>
</feature>